<keyword evidence="8 10" id="KW-0326">Glycosidase</keyword>
<evidence type="ECO:0000313" key="13">
    <source>
        <dbReference type="EMBL" id="TNJ47170.1"/>
    </source>
</evidence>
<evidence type="ECO:0000256" key="4">
    <source>
        <dbReference type="ARBA" id="ARBA00011245"/>
    </source>
</evidence>
<dbReference type="OrthoDB" id="9801077at2"/>
<proteinExistence type="inferred from homology"/>
<dbReference type="InterPro" id="IPR013783">
    <property type="entry name" value="Ig-like_fold"/>
</dbReference>
<keyword evidence="14" id="KW-1185">Reference proteome</keyword>
<keyword evidence="11" id="KW-0732">Signal</keyword>
<dbReference type="InterPro" id="IPR006104">
    <property type="entry name" value="Glyco_hydro_2_N"/>
</dbReference>
<name>A0A5C4SRX0_9FLAO</name>
<dbReference type="InterPro" id="IPR006102">
    <property type="entry name" value="Ig-like_GH2"/>
</dbReference>
<dbReference type="GO" id="GO:0009341">
    <property type="term" value="C:beta-galactosidase complex"/>
    <property type="evidence" value="ECO:0007669"/>
    <property type="project" value="InterPro"/>
</dbReference>
<sequence>MKTRVSFLLLFTSLMSFSQVFDWENPEVIAINKEAPHAYFVSYDSEDNALKDELNSSHYKSLNGIWQFNWSENSDKRDKTFYKLNSKALKYRIPVPSNWEMHGFGYPFYANITYPFSKNKPLVPHDYNPVGQYKREFDIDASWANKEIYIHFGAVKCAFYLWVNGKKVGYSQGSKLPAEFNITSYLKEGKNELAVEAYKFTDASYIEDIDFWRLAGIERDVFLHARPKLMLQDFFAKSTLDESLENGLMDLSVDIKNVSPKKSVKVVVKLYDGDTIVYESTQKRSVKKGEVSELNFKTFIDNVKEWSAETPNLYTLLIAVKDSDDNLLECTSHQIGFRTVMLKNGQLLINGQPVLFKGVNRHEHDPNLGHVMTKEMMLKDIELMKKFNINAVRTSHYPNDPYWYKLCNKYGLYVIDEANIEAHGYGWIVNEVARDPSYYKSITDRIQRLFYRDKNNPSVVIWSMGNETGTGQPFVDSYNWLKKMDSTRLVSYDRAEVDPDFDHVRHTDIIGYMYAPIADIKKEHLPANPNRPFIWVEYAHSMGNSTGNLKELWDFVRTEPRVQGGFIWDWVDQGLTLKSSSGEEYWGYGGDFEPEGKPHAGAFCLNGLIFPDRTVQPALWEVKKQYQNIHMTVLDSEDLTFEIFNENFFTDLAKFNLEWELLKNGFSVSSGNLHLEGAPLSKQSISLKNNITNFEANQEYIVNFHWKLKDAQGLLNKGHEVAKDQFIIQNPKAFTTHLNTFDAIKVKESNSQIDVISTNNIIIKFDKLSGNLIAYEVKGNNWLTAPLVLNTWRAPVDNDLGAKMPEKSFKWKDIESNLKAERVSWKKLPDNRVMVTTQKSNPDIANFFVNYTIDDKGKIKVQYVFERTGGTGLMPRIGMNLKLINRMKDVRYFGRGPHENYPDRKTAAFLGIYKASVEECYVPYIRPQENGYRTDTRWLEVTNDKNSGLRFSSHQLLNFNINHFNNEDFEITGKNRHTIDIVPRNHVNLNIDYKQMGVGGDTSWGLLPYQDYLIFPEPMKYTFFIEPIIN</sequence>
<dbReference type="AlphaFoldDB" id="A0A5C4SRX0"/>
<comment type="catalytic activity">
    <reaction evidence="1 10">
        <text>Hydrolysis of terminal non-reducing beta-D-galactose residues in beta-D-galactosides.</text>
        <dbReference type="EC" id="3.2.1.23"/>
    </reaction>
</comment>
<feature type="signal peptide" evidence="11">
    <location>
        <begin position="1"/>
        <end position="18"/>
    </location>
</feature>
<evidence type="ECO:0000256" key="7">
    <source>
        <dbReference type="ARBA" id="ARBA00022837"/>
    </source>
</evidence>
<dbReference type="Gene3D" id="2.60.120.260">
    <property type="entry name" value="Galactose-binding domain-like"/>
    <property type="match status" value="1"/>
</dbReference>
<evidence type="ECO:0000256" key="10">
    <source>
        <dbReference type="RuleBase" id="RU361154"/>
    </source>
</evidence>
<dbReference type="InterPro" id="IPR017853">
    <property type="entry name" value="GH"/>
</dbReference>
<dbReference type="InterPro" id="IPR014718">
    <property type="entry name" value="GH-type_carb-bd"/>
</dbReference>
<feature type="chain" id="PRO_5023003569" description="Beta-galactosidase" evidence="11">
    <location>
        <begin position="19"/>
        <end position="1030"/>
    </location>
</feature>
<comment type="subunit">
    <text evidence="4">Monomer.</text>
</comment>
<comment type="cofactor">
    <cofactor evidence="2">
        <name>Ca(2+)</name>
        <dbReference type="ChEBI" id="CHEBI:29108"/>
    </cofactor>
</comment>
<dbReference type="InterPro" id="IPR011013">
    <property type="entry name" value="Gal_mutarotase_sf_dom"/>
</dbReference>
<evidence type="ECO:0000256" key="2">
    <source>
        <dbReference type="ARBA" id="ARBA00001913"/>
    </source>
</evidence>
<evidence type="ECO:0000256" key="3">
    <source>
        <dbReference type="ARBA" id="ARBA00007401"/>
    </source>
</evidence>
<dbReference type="PANTHER" id="PTHR46323:SF2">
    <property type="entry name" value="BETA-GALACTOSIDASE"/>
    <property type="match status" value="1"/>
</dbReference>
<dbReference type="RefSeq" id="WP_139694631.1">
    <property type="nucleotide sequence ID" value="NZ_CP074074.1"/>
</dbReference>
<dbReference type="SUPFAM" id="SSF74650">
    <property type="entry name" value="Galactose mutarotase-like"/>
    <property type="match status" value="1"/>
</dbReference>
<organism evidence="13 14">
    <name type="scientific">Allotamlana fucoidanivorans</name>
    <dbReference type="NCBI Taxonomy" id="2583814"/>
    <lineage>
        <taxon>Bacteria</taxon>
        <taxon>Pseudomonadati</taxon>
        <taxon>Bacteroidota</taxon>
        <taxon>Flavobacteriia</taxon>
        <taxon>Flavobacteriales</taxon>
        <taxon>Flavobacteriaceae</taxon>
        <taxon>Allotamlana</taxon>
    </lineage>
</organism>
<evidence type="ECO:0000256" key="9">
    <source>
        <dbReference type="ARBA" id="ARBA00032230"/>
    </source>
</evidence>
<dbReference type="InterPro" id="IPR023230">
    <property type="entry name" value="Glyco_hydro_2_CS"/>
</dbReference>
<dbReference type="EC" id="3.2.1.23" evidence="5 10"/>
<dbReference type="GO" id="GO:0005990">
    <property type="term" value="P:lactose catabolic process"/>
    <property type="evidence" value="ECO:0007669"/>
    <property type="project" value="TreeGrafter"/>
</dbReference>
<gene>
    <name evidence="13" type="ORF">FGF67_01220</name>
</gene>
<dbReference type="SUPFAM" id="SSF51445">
    <property type="entry name" value="(Trans)glycosidases"/>
    <property type="match status" value="1"/>
</dbReference>
<dbReference type="InterPro" id="IPR006103">
    <property type="entry name" value="Glyco_hydro_2_cat"/>
</dbReference>
<evidence type="ECO:0000256" key="5">
    <source>
        <dbReference type="ARBA" id="ARBA00012756"/>
    </source>
</evidence>
<keyword evidence="6 10" id="KW-0378">Hydrolase</keyword>
<dbReference type="SMART" id="SM01038">
    <property type="entry name" value="Bgal_small_N"/>
    <property type="match status" value="1"/>
</dbReference>
<reference evidence="13 14" key="1">
    <citation type="submission" date="2019-05" db="EMBL/GenBank/DDBJ databases">
        <title>Tamlana fucoidanivorans sp. nov., isolated from the surface of algae collected from Fujian province in China.</title>
        <authorList>
            <person name="Li J."/>
        </authorList>
    </citation>
    <scope>NUCLEOTIDE SEQUENCE [LARGE SCALE GENOMIC DNA]</scope>
    <source>
        <strain evidence="13 14">CW2-9</strain>
    </source>
</reference>
<dbReference type="InterPro" id="IPR050347">
    <property type="entry name" value="Bact_Beta-galactosidase"/>
</dbReference>
<keyword evidence="7" id="KW-0106">Calcium</keyword>
<dbReference type="GO" id="GO:0030246">
    <property type="term" value="F:carbohydrate binding"/>
    <property type="evidence" value="ECO:0007669"/>
    <property type="project" value="InterPro"/>
</dbReference>
<comment type="caution">
    <text evidence="13">The sequence shown here is derived from an EMBL/GenBank/DDBJ whole genome shotgun (WGS) entry which is preliminary data.</text>
</comment>
<evidence type="ECO:0000259" key="12">
    <source>
        <dbReference type="SMART" id="SM01038"/>
    </source>
</evidence>
<evidence type="ECO:0000313" key="14">
    <source>
        <dbReference type="Proteomes" id="UP000308713"/>
    </source>
</evidence>
<feature type="domain" description="Beta galactosidase small chain/" evidence="12">
    <location>
        <begin position="755"/>
        <end position="1026"/>
    </location>
</feature>
<dbReference type="PROSITE" id="PS00719">
    <property type="entry name" value="GLYCOSYL_HYDROL_F2_1"/>
    <property type="match status" value="1"/>
</dbReference>
<evidence type="ECO:0000256" key="8">
    <source>
        <dbReference type="ARBA" id="ARBA00023295"/>
    </source>
</evidence>
<dbReference type="SUPFAM" id="SSF49303">
    <property type="entry name" value="beta-Galactosidase/glucuronidase domain"/>
    <property type="match status" value="2"/>
</dbReference>
<dbReference type="GO" id="GO:0004565">
    <property type="term" value="F:beta-galactosidase activity"/>
    <property type="evidence" value="ECO:0007669"/>
    <property type="project" value="UniProtKB-EC"/>
</dbReference>
<evidence type="ECO:0000256" key="1">
    <source>
        <dbReference type="ARBA" id="ARBA00001412"/>
    </source>
</evidence>
<comment type="similarity">
    <text evidence="3 10">Belongs to the glycosyl hydrolase 2 family.</text>
</comment>
<dbReference type="EMBL" id="VDCS01000001">
    <property type="protein sequence ID" value="TNJ47170.1"/>
    <property type="molecule type" value="Genomic_DNA"/>
</dbReference>
<dbReference type="InterPro" id="IPR036156">
    <property type="entry name" value="Beta-gal/glucu_dom_sf"/>
</dbReference>
<dbReference type="InterPro" id="IPR032312">
    <property type="entry name" value="LacZ_4"/>
</dbReference>
<dbReference type="Pfam" id="PF00703">
    <property type="entry name" value="Glyco_hydro_2"/>
    <property type="match status" value="1"/>
</dbReference>
<accession>A0A5C4SRX0</accession>
<evidence type="ECO:0000256" key="11">
    <source>
        <dbReference type="SAM" id="SignalP"/>
    </source>
</evidence>
<dbReference type="PANTHER" id="PTHR46323">
    <property type="entry name" value="BETA-GALACTOSIDASE"/>
    <property type="match status" value="1"/>
</dbReference>
<dbReference type="Pfam" id="PF02836">
    <property type="entry name" value="Glyco_hydro_2_C"/>
    <property type="match status" value="1"/>
</dbReference>
<dbReference type="Gene3D" id="2.70.98.10">
    <property type="match status" value="1"/>
</dbReference>
<dbReference type="SUPFAM" id="SSF49785">
    <property type="entry name" value="Galactose-binding domain-like"/>
    <property type="match status" value="1"/>
</dbReference>
<dbReference type="PRINTS" id="PR00132">
    <property type="entry name" value="GLHYDRLASE2"/>
</dbReference>
<dbReference type="InterPro" id="IPR004199">
    <property type="entry name" value="B-gal_small/dom_5"/>
</dbReference>
<dbReference type="Pfam" id="PF16353">
    <property type="entry name" value="LacZ_4"/>
    <property type="match status" value="1"/>
</dbReference>
<dbReference type="InterPro" id="IPR008979">
    <property type="entry name" value="Galactose-bd-like_sf"/>
</dbReference>
<protein>
    <recommendedName>
        <fullName evidence="5 10">Beta-galactosidase</fullName>
        <ecNumber evidence="5 10">3.2.1.23</ecNumber>
    </recommendedName>
    <alternativeName>
        <fullName evidence="9 10">Lactase</fullName>
    </alternativeName>
</protein>
<dbReference type="Proteomes" id="UP000308713">
    <property type="component" value="Unassembled WGS sequence"/>
</dbReference>
<dbReference type="InterPro" id="IPR006101">
    <property type="entry name" value="Glyco_hydro_2"/>
</dbReference>
<dbReference type="Pfam" id="PF02837">
    <property type="entry name" value="Glyco_hydro_2_N"/>
    <property type="match status" value="1"/>
</dbReference>
<evidence type="ECO:0000256" key="6">
    <source>
        <dbReference type="ARBA" id="ARBA00022801"/>
    </source>
</evidence>
<dbReference type="Gene3D" id="2.60.40.10">
    <property type="entry name" value="Immunoglobulins"/>
    <property type="match status" value="2"/>
</dbReference>
<dbReference type="Pfam" id="PF02929">
    <property type="entry name" value="Bgal_small_N"/>
    <property type="match status" value="1"/>
</dbReference>
<dbReference type="Gene3D" id="3.20.20.80">
    <property type="entry name" value="Glycosidases"/>
    <property type="match status" value="1"/>
</dbReference>